<evidence type="ECO:0000256" key="5">
    <source>
        <dbReference type="HAMAP-Rule" id="MF_00921"/>
    </source>
</evidence>
<dbReference type="STRING" id="1121331.SAMN02745248_00983"/>
<keyword evidence="2 5" id="KW-0808">Transferase</keyword>
<comment type="catalytic activity">
    <reaction evidence="5">
        <text>N(tele)-phospho-L-histidyl/L-threonyl-[pyruvate, phosphate dikinase] + ADP = N(tele)-phospho-L-histidyl/O-phospho-L-threonyl-[pyruvate, phosphate dikinase] + AMP + H(+)</text>
        <dbReference type="Rhea" id="RHEA:43692"/>
        <dbReference type="Rhea" id="RHEA-COMP:10650"/>
        <dbReference type="Rhea" id="RHEA-COMP:10651"/>
        <dbReference type="ChEBI" id="CHEBI:15378"/>
        <dbReference type="ChEBI" id="CHEBI:30013"/>
        <dbReference type="ChEBI" id="CHEBI:61977"/>
        <dbReference type="ChEBI" id="CHEBI:83586"/>
        <dbReference type="ChEBI" id="CHEBI:456215"/>
        <dbReference type="ChEBI" id="CHEBI:456216"/>
        <dbReference type="EC" id="2.7.11.32"/>
    </reaction>
</comment>
<evidence type="ECO:0000313" key="6">
    <source>
        <dbReference type="EMBL" id="SHJ80732.1"/>
    </source>
</evidence>
<dbReference type="Pfam" id="PF03618">
    <property type="entry name" value="Kinase-PPPase"/>
    <property type="match status" value="1"/>
</dbReference>
<keyword evidence="7" id="KW-1185">Reference proteome</keyword>
<dbReference type="PANTHER" id="PTHR31756:SF3">
    <property type="entry name" value="PYRUVATE, PHOSPHATE DIKINASE REGULATORY PROTEIN 1, CHLOROPLASTIC"/>
    <property type="match status" value="1"/>
</dbReference>
<feature type="binding site" evidence="5">
    <location>
        <begin position="152"/>
        <end position="159"/>
    </location>
    <ligand>
        <name>ADP</name>
        <dbReference type="ChEBI" id="CHEBI:456216"/>
    </ligand>
</feature>
<dbReference type="EC" id="2.7.4.27" evidence="5"/>
<dbReference type="InterPro" id="IPR005177">
    <property type="entry name" value="Kinase-pyrophosphorylase"/>
</dbReference>
<comment type="catalytic activity">
    <reaction evidence="5">
        <text>N(tele)-phospho-L-histidyl/O-phospho-L-threonyl-[pyruvate, phosphate dikinase] + phosphate + H(+) = N(tele)-phospho-L-histidyl/L-threonyl-[pyruvate, phosphate dikinase] + diphosphate</text>
        <dbReference type="Rhea" id="RHEA:43696"/>
        <dbReference type="Rhea" id="RHEA-COMP:10650"/>
        <dbReference type="Rhea" id="RHEA-COMP:10651"/>
        <dbReference type="ChEBI" id="CHEBI:15378"/>
        <dbReference type="ChEBI" id="CHEBI:30013"/>
        <dbReference type="ChEBI" id="CHEBI:33019"/>
        <dbReference type="ChEBI" id="CHEBI:43474"/>
        <dbReference type="ChEBI" id="CHEBI:61977"/>
        <dbReference type="ChEBI" id="CHEBI:83586"/>
        <dbReference type="EC" id="2.7.4.27"/>
    </reaction>
</comment>
<keyword evidence="4 5" id="KW-0418">Kinase</keyword>
<organism evidence="6 7">
    <name type="scientific">Hathewaya proteolytica DSM 3090</name>
    <dbReference type="NCBI Taxonomy" id="1121331"/>
    <lineage>
        <taxon>Bacteria</taxon>
        <taxon>Bacillati</taxon>
        <taxon>Bacillota</taxon>
        <taxon>Clostridia</taxon>
        <taxon>Eubacteriales</taxon>
        <taxon>Clostridiaceae</taxon>
        <taxon>Hathewaya</taxon>
    </lineage>
</organism>
<evidence type="ECO:0000256" key="1">
    <source>
        <dbReference type="ARBA" id="ARBA00022527"/>
    </source>
</evidence>
<reference evidence="6 7" key="1">
    <citation type="submission" date="2016-11" db="EMBL/GenBank/DDBJ databases">
        <authorList>
            <person name="Jaros S."/>
            <person name="Januszkiewicz K."/>
            <person name="Wedrychowicz H."/>
        </authorList>
    </citation>
    <scope>NUCLEOTIDE SEQUENCE [LARGE SCALE GENOMIC DNA]</scope>
    <source>
        <strain evidence="6 7">DSM 3090</strain>
    </source>
</reference>
<keyword evidence="3 5" id="KW-0547">Nucleotide-binding</keyword>
<dbReference type="Proteomes" id="UP000183952">
    <property type="component" value="Unassembled WGS sequence"/>
</dbReference>
<dbReference type="InterPro" id="IPR026565">
    <property type="entry name" value="PPDK_reg"/>
</dbReference>
<dbReference type="OrthoDB" id="9782201at2"/>
<protein>
    <recommendedName>
        <fullName evidence="5">Putative pyruvate, phosphate dikinase regulatory protein</fullName>
        <shortName evidence="5">PPDK regulatory protein</shortName>
        <ecNumber evidence="5">2.7.11.32</ecNumber>
        <ecNumber evidence="5">2.7.4.27</ecNumber>
    </recommendedName>
</protein>
<dbReference type="GO" id="GO:0004674">
    <property type="term" value="F:protein serine/threonine kinase activity"/>
    <property type="evidence" value="ECO:0007669"/>
    <property type="project" value="UniProtKB-UniRule"/>
</dbReference>
<dbReference type="HAMAP" id="MF_00921">
    <property type="entry name" value="PDRP"/>
    <property type="match status" value="1"/>
</dbReference>
<dbReference type="AlphaFoldDB" id="A0A1M6MB71"/>
<comment type="similarity">
    <text evidence="5">Belongs to the pyruvate, phosphate/water dikinase regulatory protein family. PDRP subfamily.</text>
</comment>
<evidence type="ECO:0000256" key="3">
    <source>
        <dbReference type="ARBA" id="ARBA00022741"/>
    </source>
</evidence>
<dbReference type="GO" id="GO:0005524">
    <property type="term" value="F:ATP binding"/>
    <property type="evidence" value="ECO:0007669"/>
    <property type="project" value="InterPro"/>
</dbReference>
<sequence>MLTIYAVSDSIGETAELVAQAAARQFSEHINVKRVSYVKSMDDVSEFINSIDASDNDSSEKSMVVSTIVLADVREFLTQKCVEKNISITNVLGPIMNVAARLLNTVPEYNPGAVWNIDEAYNRRIEAIEFAIQYDDSKDYRGIKNADVILVGLSRTSKTPLSMYLANKGIKALNIPVIPEIPIPDELFAMDKRKIFGLTVDPLHLIEIRKHRLGNMHSSAVEYANDQRILDEYDYYEKLIKKLSCKQINVTKRAIEDTALIIMQSLKESFRED</sequence>
<dbReference type="RefSeq" id="WP_072902968.1">
    <property type="nucleotide sequence ID" value="NZ_FRAD01000007.1"/>
</dbReference>
<dbReference type="EMBL" id="FRAD01000007">
    <property type="protein sequence ID" value="SHJ80732.1"/>
    <property type="molecule type" value="Genomic_DNA"/>
</dbReference>
<proteinExistence type="inferred from homology"/>
<comment type="function">
    <text evidence="5">Bifunctional serine/threonine kinase and phosphorylase involved in the regulation of the pyruvate, phosphate dikinase (PPDK) by catalyzing its phosphorylation/dephosphorylation.</text>
</comment>
<accession>A0A1M6MB71</accession>
<gene>
    <name evidence="6" type="ORF">SAMN02745248_00983</name>
</gene>
<evidence type="ECO:0000256" key="4">
    <source>
        <dbReference type="ARBA" id="ARBA00022777"/>
    </source>
</evidence>
<keyword evidence="1 5" id="KW-0723">Serine/threonine-protein kinase</keyword>
<dbReference type="GO" id="GO:0043531">
    <property type="term" value="F:ADP binding"/>
    <property type="evidence" value="ECO:0007669"/>
    <property type="project" value="UniProtKB-UniRule"/>
</dbReference>
<dbReference type="PANTHER" id="PTHR31756">
    <property type="entry name" value="PYRUVATE, PHOSPHATE DIKINASE REGULATORY PROTEIN 1, CHLOROPLASTIC"/>
    <property type="match status" value="1"/>
</dbReference>
<dbReference type="GO" id="GO:0016776">
    <property type="term" value="F:phosphotransferase activity, phosphate group as acceptor"/>
    <property type="evidence" value="ECO:0007669"/>
    <property type="project" value="UniProtKB-UniRule"/>
</dbReference>
<dbReference type="NCBIfam" id="NF003742">
    <property type="entry name" value="PRK05339.1"/>
    <property type="match status" value="1"/>
</dbReference>
<evidence type="ECO:0000256" key="2">
    <source>
        <dbReference type="ARBA" id="ARBA00022679"/>
    </source>
</evidence>
<dbReference type="EC" id="2.7.11.32" evidence="5"/>
<evidence type="ECO:0000313" key="7">
    <source>
        <dbReference type="Proteomes" id="UP000183952"/>
    </source>
</evidence>
<name>A0A1M6MB71_9CLOT</name>